<dbReference type="GO" id="GO:0003677">
    <property type="term" value="F:DNA binding"/>
    <property type="evidence" value="ECO:0007669"/>
    <property type="project" value="UniProtKB-KW"/>
</dbReference>
<evidence type="ECO:0000313" key="5">
    <source>
        <dbReference type="Proteomes" id="UP001296993"/>
    </source>
</evidence>
<evidence type="ECO:0000256" key="3">
    <source>
        <dbReference type="SAM" id="MobiDB-lite"/>
    </source>
</evidence>
<dbReference type="Gene3D" id="2.40.50.140">
    <property type="entry name" value="Nucleic acid-binding proteins"/>
    <property type="match status" value="1"/>
</dbReference>
<sequence length="168" mass="18314">MTDHLTIRGVVGTEPRNSNGTSGASIAKFRLVSNEWRQDPESGQWIDVHSNWYTVSCFRAMASNMLASIHMGDHVVVYGKVQLREFDRVDGTRGFSADIEALALGHDLRFGVSSFARVRRQDGEDGPGRGARGRHPHGAAGESDEEFPVTGWPENDAETTGEADTNAA</sequence>
<keyword evidence="1 2" id="KW-0238">DNA-binding</keyword>
<evidence type="ECO:0000256" key="2">
    <source>
        <dbReference type="PROSITE-ProRule" id="PRU00252"/>
    </source>
</evidence>
<dbReference type="SUPFAM" id="SSF50249">
    <property type="entry name" value="Nucleic acid-binding proteins"/>
    <property type="match status" value="1"/>
</dbReference>
<dbReference type="PROSITE" id="PS50935">
    <property type="entry name" value="SSB"/>
    <property type="match status" value="1"/>
</dbReference>
<accession>A0ABS4XD77</accession>
<evidence type="ECO:0000313" key="4">
    <source>
        <dbReference type="EMBL" id="MBP2386421.1"/>
    </source>
</evidence>
<feature type="region of interest" description="Disordered" evidence="3">
    <location>
        <begin position="1"/>
        <end position="22"/>
    </location>
</feature>
<protein>
    <submittedName>
        <fullName evidence="4">Single-strand DNA-binding protein</fullName>
    </submittedName>
</protein>
<dbReference type="RefSeq" id="WP_209997319.1">
    <property type="nucleotide sequence ID" value="NZ_BAAAJY010000002.1"/>
</dbReference>
<dbReference type="InterPro" id="IPR012340">
    <property type="entry name" value="NA-bd_OB-fold"/>
</dbReference>
<comment type="caution">
    <text evidence="4">The sequence shown here is derived from an EMBL/GenBank/DDBJ whole genome shotgun (WGS) entry which is preliminary data.</text>
</comment>
<dbReference type="Pfam" id="PF00436">
    <property type="entry name" value="SSB"/>
    <property type="match status" value="1"/>
</dbReference>
<name>A0ABS4XD77_9MICC</name>
<keyword evidence="5" id="KW-1185">Reference proteome</keyword>
<dbReference type="Proteomes" id="UP001296993">
    <property type="component" value="Unassembled WGS sequence"/>
</dbReference>
<evidence type="ECO:0000256" key="1">
    <source>
        <dbReference type="ARBA" id="ARBA00023125"/>
    </source>
</evidence>
<proteinExistence type="predicted"/>
<gene>
    <name evidence="4" type="ORF">JOF47_001932</name>
</gene>
<organism evidence="4 5">
    <name type="scientific">Paeniglutamicibacter kerguelensis</name>
    <dbReference type="NCBI Taxonomy" id="254788"/>
    <lineage>
        <taxon>Bacteria</taxon>
        <taxon>Bacillati</taxon>
        <taxon>Actinomycetota</taxon>
        <taxon>Actinomycetes</taxon>
        <taxon>Micrococcales</taxon>
        <taxon>Micrococcaceae</taxon>
        <taxon>Paeniglutamicibacter</taxon>
    </lineage>
</organism>
<dbReference type="InterPro" id="IPR000424">
    <property type="entry name" value="Primosome_PriB/ssb"/>
</dbReference>
<dbReference type="EMBL" id="JAGIOF010000001">
    <property type="protein sequence ID" value="MBP2386421.1"/>
    <property type="molecule type" value="Genomic_DNA"/>
</dbReference>
<reference evidence="4 5" key="1">
    <citation type="submission" date="2021-03" db="EMBL/GenBank/DDBJ databases">
        <title>Sequencing the genomes of 1000 actinobacteria strains.</title>
        <authorList>
            <person name="Klenk H.-P."/>
        </authorList>
    </citation>
    <scope>NUCLEOTIDE SEQUENCE [LARGE SCALE GENOMIC DNA]</scope>
    <source>
        <strain evidence="4 5">DSM 15797</strain>
    </source>
</reference>
<feature type="region of interest" description="Disordered" evidence="3">
    <location>
        <begin position="119"/>
        <end position="168"/>
    </location>
</feature>